<comment type="caution">
    <text evidence="2">The sequence shown here is derived from an EMBL/GenBank/DDBJ whole genome shotgun (WGS) entry which is preliminary data.</text>
</comment>
<dbReference type="Proteomes" id="UP000828390">
    <property type="component" value="Unassembled WGS sequence"/>
</dbReference>
<gene>
    <name evidence="2" type="ORF">DPMN_067142</name>
</gene>
<dbReference type="AlphaFoldDB" id="A0A9D4BL42"/>
<protein>
    <submittedName>
        <fullName evidence="2">Uncharacterized protein</fullName>
    </submittedName>
</protein>
<evidence type="ECO:0000313" key="3">
    <source>
        <dbReference type="Proteomes" id="UP000828390"/>
    </source>
</evidence>
<sequence length="93" mass="10277">MVKLTTFEEQSACPCRKNVRFNFGYKPDMSDGRQEVTSGHSPIFDRSLPSGGGAERSPNQSASAQSQRSLQRANPAWGALFQSREAFVEMHLA</sequence>
<reference evidence="2" key="2">
    <citation type="submission" date="2020-11" db="EMBL/GenBank/DDBJ databases">
        <authorList>
            <person name="McCartney M.A."/>
            <person name="Auch B."/>
            <person name="Kono T."/>
            <person name="Mallez S."/>
            <person name="Becker A."/>
            <person name="Gohl D.M."/>
            <person name="Silverstein K.A.T."/>
            <person name="Koren S."/>
            <person name="Bechman K.B."/>
            <person name="Herman A."/>
            <person name="Abrahante J.E."/>
            <person name="Garbe J."/>
        </authorList>
    </citation>
    <scope>NUCLEOTIDE SEQUENCE</scope>
    <source>
        <strain evidence="2">Duluth1</strain>
        <tissue evidence="2">Whole animal</tissue>
    </source>
</reference>
<feature type="compositionally biased region" description="Low complexity" evidence="1">
    <location>
        <begin position="60"/>
        <end position="73"/>
    </location>
</feature>
<dbReference type="EMBL" id="JAIWYP010000014">
    <property type="protein sequence ID" value="KAH3707731.1"/>
    <property type="molecule type" value="Genomic_DNA"/>
</dbReference>
<keyword evidence="3" id="KW-1185">Reference proteome</keyword>
<name>A0A9D4BL42_DREPO</name>
<feature type="region of interest" description="Disordered" evidence="1">
    <location>
        <begin position="24"/>
        <end position="73"/>
    </location>
</feature>
<accession>A0A9D4BL42</accession>
<evidence type="ECO:0000313" key="2">
    <source>
        <dbReference type="EMBL" id="KAH3707731.1"/>
    </source>
</evidence>
<reference evidence="2" key="1">
    <citation type="journal article" date="2019" name="bioRxiv">
        <title>The Genome of the Zebra Mussel, Dreissena polymorpha: A Resource for Invasive Species Research.</title>
        <authorList>
            <person name="McCartney M.A."/>
            <person name="Auch B."/>
            <person name="Kono T."/>
            <person name="Mallez S."/>
            <person name="Zhang Y."/>
            <person name="Obille A."/>
            <person name="Becker A."/>
            <person name="Abrahante J.E."/>
            <person name="Garbe J."/>
            <person name="Badalamenti J.P."/>
            <person name="Herman A."/>
            <person name="Mangelson H."/>
            <person name="Liachko I."/>
            <person name="Sullivan S."/>
            <person name="Sone E.D."/>
            <person name="Koren S."/>
            <person name="Silverstein K.A.T."/>
            <person name="Beckman K.B."/>
            <person name="Gohl D.M."/>
        </authorList>
    </citation>
    <scope>NUCLEOTIDE SEQUENCE</scope>
    <source>
        <strain evidence="2">Duluth1</strain>
        <tissue evidence="2">Whole animal</tissue>
    </source>
</reference>
<organism evidence="2 3">
    <name type="scientific">Dreissena polymorpha</name>
    <name type="common">Zebra mussel</name>
    <name type="synonym">Mytilus polymorpha</name>
    <dbReference type="NCBI Taxonomy" id="45954"/>
    <lineage>
        <taxon>Eukaryota</taxon>
        <taxon>Metazoa</taxon>
        <taxon>Spiralia</taxon>
        <taxon>Lophotrochozoa</taxon>
        <taxon>Mollusca</taxon>
        <taxon>Bivalvia</taxon>
        <taxon>Autobranchia</taxon>
        <taxon>Heteroconchia</taxon>
        <taxon>Euheterodonta</taxon>
        <taxon>Imparidentia</taxon>
        <taxon>Neoheterodontei</taxon>
        <taxon>Myida</taxon>
        <taxon>Dreissenoidea</taxon>
        <taxon>Dreissenidae</taxon>
        <taxon>Dreissena</taxon>
    </lineage>
</organism>
<proteinExistence type="predicted"/>
<evidence type="ECO:0000256" key="1">
    <source>
        <dbReference type="SAM" id="MobiDB-lite"/>
    </source>
</evidence>